<keyword evidence="1" id="KW-0238">DNA-binding</keyword>
<sequence>MANRLKELRKDKGLTQSEVAKIINTTQSQYGKYENNKANISLKNSEILANYFGVSTAYLLGVYGNPDIKTNRLTNFQSLVKDGKLSLKEISAATGVTFENKVRVLRKDLDKTLEEVAKETGISRSAISSYENGYSIPKKENAKKLADYFGVSISYLLGIDDNLF</sequence>
<dbReference type="RefSeq" id="WP_053092467.1">
    <property type="nucleotide sequence ID" value="NZ_PKIB01000013.1"/>
</dbReference>
<feature type="domain" description="HTH cro/C1-type" evidence="2">
    <location>
        <begin position="5"/>
        <end position="59"/>
    </location>
</feature>
<gene>
    <name evidence="3" type="ORF">CYK21_10345</name>
</gene>
<dbReference type="InterPro" id="IPR010982">
    <property type="entry name" value="Lambda_DNA-bd_dom_sf"/>
</dbReference>
<dbReference type="Pfam" id="PF01381">
    <property type="entry name" value="HTH_3"/>
    <property type="match status" value="2"/>
</dbReference>
<evidence type="ECO:0000259" key="2">
    <source>
        <dbReference type="PROSITE" id="PS50943"/>
    </source>
</evidence>
<dbReference type="PROSITE" id="PS50943">
    <property type="entry name" value="HTH_CROC1"/>
    <property type="match status" value="2"/>
</dbReference>
<dbReference type="Gene3D" id="1.10.260.40">
    <property type="entry name" value="lambda repressor-like DNA-binding domains"/>
    <property type="match status" value="2"/>
</dbReference>
<dbReference type="SUPFAM" id="SSF47413">
    <property type="entry name" value="lambda repressor-like DNA-binding domains"/>
    <property type="match status" value="2"/>
</dbReference>
<dbReference type="EMBL" id="PKIB01000013">
    <property type="protein sequence ID" value="PLA53176.1"/>
    <property type="molecule type" value="Genomic_DNA"/>
</dbReference>
<dbReference type="SMART" id="SM00530">
    <property type="entry name" value="HTH_XRE"/>
    <property type="match status" value="2"/>
</dbReference>
<dbReference type="PANTHER" id="PTHR46558">
    <property type="entry name" value="TRACRIPTIONAL REGULATORY PROTEIN-RELATED-RELATED"/>
    <property type="match status" value="1"/>
</dbReference>
<dbReference type="Proteomes" id="UP000235073">
    <property type="component" value="Unassembled WGS sequence"/>
</dbReference>
<dbReference type="AlphaFoldDB" id="A0A2I1YEB1"/>
<dbReference type="CDD" id="cd00093">
    <property type="entry name" value="HTH_XRE"/>
    <property type="match status" value="2"/>
</dbReference>
<comment type="caution">
    <text evidence="3">The sequence shown here is derived from an EMBL/GenBank/DDBJ whole genome shotgun (WGS) entry which is preliminary data.</text>
</comment>
<reference evidence="3 4" key="1">
    <citation type="submission" date="2017-12" db="EMBL/GenBank/DDBJ databases">
        <title>Phylogenetic diversity of female urinary microbiome.</title>
        <authorList>
            <person name="Thomas-White K."/>
            <person name="Wolfe A.J."/>
        </authorList>
    </citation>
    <scope>NUCLEOTIDE SEQUENCE [LARGE SCALE GENOMIC DNA]</scope>
    <source>
        <strain evidence="3 4">UMB0733</strain>
    </source>
</reference>
<evidence type="ECO:0000256" key="1">
    <source>
        <dbReference type="ARBA" id="ARBA00023125"/>
    </source>
</evidence>
<protein>
    <submittedName>
        <fullName evidence="3">Transcriptional regulator</fullName>
    </submittedName>
</protein>
<dbReference type="PANTHER" id="PTHR46558:SF11">
    <property type="entry name" value="HTH-TYPE TRANSCRIPTIONAL REGULATOR XRE"/>
    <property type="match status" value="1"/>
</dbReference>
<proteinExistence type="predicted"/>
<evidence type="ECO:0000313" key="3">
    <source>
        <dbReference type="EMBL" id="PLA53176.1"/>
    </source>
</evidence>
<feature type="domain" description="HTH cro/C1-type" evidence="2">
    <location>
        <begin position="102"/>
        <end position="156"/>
    </location>
</feature>
<evidence type="ECO:0000313" key="4">
    <source>
        <dbReference type="Proteomes" id="UP000235073"/>
    </source>
</evidence>
<dbReference type="GO" id="GO:0003677">
    <property type="term" value="F:DNA binding"/>
    <property type="evidence" value="ECO:0007669"/>
    <property type="project" value="UniProtKB-KW"/>
</dbReference>
<organism evidence="3 4">
    <name type="scientific">Streptococcus macedonicus</name>
    <name type="common">Streptococcus gallolyticus macedonicus</name>
    <dbReference type="NCBI Taxonomy" id="59310"/>
    <lineage>
        <taxon>Bacteria</taxon>
        <taxon>Bacillati</taxon>
        <taxon>Bacillota</taxon>
        <taxon>Bacilli</taxon>
        <taxon>Lactobacillales</taxon>
        <taxon>Streptococcaceae</taxon>
        <taxon>Streptococcus</taxon>
    </lineage>
</organism>
<accession>A0A2I1YEB1</accession>
<dbReference type="InterPro" id="IPR001387">
    <property type="entry name" value="Cro/C1-type_HTH"/>
</dbReference>
<name>A0A2I1YEB1_STRMC</name>